<name>A0A9N7U6L0_PLEPL</name>
<dbReference type="AlphaFoldDB" id="A0A9N7U6L0"/>
<accession>A0A9N7U6L0</accession>
<keyword evidence="2" id="KW-1185">Reference proteome</keyword>
<protein>
    <submittedName>
        <fullName evidence="1">Uncharacterized protein</fullName>
    </submittedName>
</protein>
<sequence>MEKKCEQLRSEGRQQPVCQYVLEQILNIHPYLSCRSQGPFFFYRHCLSVILSLKRSIVQPTTSLRIQQAPSSTCWFHSTTACVGFSLRNAAYLLPSRAHAYRKCITSWTLSVAPEGKIAALHHPKKQ</sequence>
<dbReference type="Proteomes" id="UP001153269">
    <property type="component" value="Unassembled WGS sequence"/>
</dbReference>
<reference evidence="1" key="1">
    <citation type="submission" date="2020-03" db="EMBL/GenBank/DDBJ databases">
        <authorList>
            <person name="Weist P."/>
        </authorList>
    </citation>
    <scope>NUCLEOTIDE SEQUENCE</scope>
</reference>
<gene>
    <name evidence="1" type="ORF">PLEPLA_LOCUS12830</name>
</gene>
<proteinExistence type="predicted"/>
<comment type="caution">
    <text evidence="1">The sequence shown here is derived from an EMBL/GenBank/DDBJ whole genome shotgun (WGS) entry which is preliminary data.</text>
</comment>
<evidence type="ECO:0000313" key="2">
    <source>
        <dbReference type="Proteomes" id="UP001153269"/>
    </source>
</evidence>
<dbReference type="EMBL" id="CADEAL010000763">
    <property type="protein sequence ID" value="CAB1424901.1"/>
    <property type="molecule type" value="Genomic_DNA"/>
</dbReference>
<evidence type="ECO:0000313" key="1">
    <source>
        <dbReference type="EMBL" id="CAB1424901.1"/>
    </source>
</evidence>
<organism evidence="1 2">
    <name type="scientific">Pleuronectes platessa</name>
    <name type="common">European plaice</name>
    <dbReference type="NCBI Taxonomy" id="8262"/>
    <lineage>
        <taxon>Eukaryota</taxon>
        <taxon>Metazoa</taxon>
        <taxon>Chordata</taxon>
        <taxon>Craniata</taxon>
        <taxon>Vertebrata</taxon>
        <taxon>Euteleostomi</taxon>
        <taxon>Actinopterygii</taxon>
        <taxon>Neopterygii</taxon>
        <taxon>Teleostei</taxon>
        <taxon>Neoteleostei</taxon>
        <taxon>Acanthomorphata</taxon>
        <taxon>Carangaria</taxon>
        <taxon>Pleuronectiformes</taxon>
        <taxon>Pleuronectoidei</taxon>
        <taxon>Pleuronectidae</taxon>
        <taxon>Pleuronectes</taxon>
    </lineage>
</organism>